<accession>A0A8S3ZAA7</accession>
<dbReference type="Proteomes" id="UP000678393">
    <property type="component" value="Unassembled WGS sequence"/>
</dbReference>
<name>A0A8S3ZAA7_9EUPU</name>
<comment type="caution">
    <text evidence="2">The sequence shown here is derived from an EMBL/GenBank/DDBJ whole genome shotgun (WGS) entry which is preliminary data.</text>
</comment>
<feature type="region of interest" description="Disordered" evidence="1">
    <location>
        <begin position="44"/>
        <end position="63"/>
    </location>
</feature>
<sequence>HSALCLGSFTQSPLCLVESSDDDSLIDSEREDKCHYVTISATRRGDSLASDGSKTTTGSSSQMGSDYTYSYVSTYTDGMLCSTLSERIIFIVLSFIQAFQVFLWSSSCPTPISFASY</sequence>
<feature type="compositionally biased region" description="Low complexity" evidence="1">
    <location>
        <begin position="50"/>
        <end position="63"/>
    </location>
</feature>
<organism evidence="2 3">
    <name type="scientific">Candidula unifasciata</name>
    <dbReference type="NCBI Taxonomy" id="100452"/>
    <lineage>
        <taxon>Eukaryota</taxon>
        <taxon>Metazoa</taxon>
        <taxon>Spiralia</taxon>
        <taxon>Lophotrochozoa</taxon>
        <taxon>Mollusca</taxon>
        <taxon>Gastropoda</taxon>
        <taxon>Heterobranchia</taxon>
        <taxon>Euthyneura</taxon>
        <taxon>Panpulmonata</taxon>
        <taxon>Eupulmonata</taxon>
        <taxon>Stylommatophora</taxon>
        <taxon>Helicina</taxon>
        <taxon>Helicoidea</taxon>
        <taxon>Geomitridae</taxon>
        <taxon>Candidula</taxon>
    </lineage>
</organism>
<feature type="non-terminal residue" evidence="2">
    <location>
        <position position="117"/>
    </location>
</feature>
<protein>
    <submittedName>
        <fullName evidence="2">Uncharacterized protein</fullName>
    </submittedName>
</protein>
<reference evidence="2" key="1">
    <citation type="submission" date="2021-04" db="EMBL/GenBank/DDBJ databases">
        <authorList>
            <consortium name="Molecular Ecology Group"/>
        </authorList>
    </citation>
    <scope>NUCLEOTIDE SEQUENCE</scope>
</reference>
<evidence type="ECO:0000313" key="3">
    <source>
        <dbReference type="Proteomes" id="UP000678393"/>
    </source>
</evidence>
<dbReference type="AlphaFoldDB" id="A0A8S3ZAA7"/>
<dbReference type="EMBL" id="CAJHNH020002251">
    <property type="protein sequence ID" value="CAG5126109.1"/>
    <property type="molecule type" value="Genomic_DNA"/>
</dbReference>
<evidence type="ECO:0000313" key="2">
    <source>
        <dbReference type="EMBL" id="CAG5126109.1"/>
    </source>
</evidence>
<keyword evidence="3" id="KW-1185">Reference proteome</keyword>
<proteinExistence type="predicted"/>
<evidence type="ECO:0000256" key="1">
    <source>
        <dbReference type="SAM" id="MobiDB-lite"/>
    </source>
</evidence>
<gene>
    <name evidence="2" type="ORF">CUNI_LOCUS11667</name>
</gene>